<dbReference type="AlphaFoldDB" id="A0A9D2HKP6"/>
<reference evidence="3" key="2">
    <citation type="submission" date="2021-04" db="EMBL/GenBank/DDBJ databases">
        <authorList>
            <person name="Gilroy R."/>
        </authorList>
    </citation>
    <scope>NUCLEOTIDE SEQUENCE</scope>
    <source>
        <strain evidence="3">CHK178-16964</strain>
    </source>
</reference>
<sequence length="266" mass="29718">MRSTIKAWKKRIGAIAAAGFFAFGTAAAPSWADTDAAGLSSEPVRVESIGMEMQVPESWVTLTQEMAEDDPVFTENHMDGASMIKNYQENGILIDSLNMENRVEFNVALSGKDENIIQLTQFSDEDVRIYAEGLTTPDTDNGLSFHDYEIYDHDQLRFIAGEAEIKSNGETMGTGQQYYTIVNGNRLCFQMVSFDGELSQEDRQMFRSMIDSVHFDSLQEAGALSIKEGTNPILEQFSAQYFLRNLIILLAAILIGYYGIGKIRKK</sequence>
<feature type="chain" id="PRO_5038975461" evidence="2">
    <location>
        <begin position="33"/>
        <end position="266"/>
    </location>
</feature>
<accession>A0A9D2HKP6</accession>
<keyword evidence="2" id="KW-0732">Signal</keyword>
<gene>
    <name evidence="3" type="ORF">IAA07_10990</name>
</gene>
<reference evidence="3" key="1">
    <citation type="journal article" date="2021" name="PeerJ">
        <title>Extensive microbial diversity within the chicken gut microbiome revealed by metagenomics and culture.</title>
        <authorList>
            <person name="Gilroy R."/>
            <person name="Ravi A."/>
            <person name="Getino M."/>
            <person name="Pursley I."/>
            <person name="Horton D.L."/>
            <person name="Alikhan N.F."/>
            <person name="Baker D."/>
            <person name="Gharbi K."/>
            <person name="Hall N."/>
            <person name="Watson M."/>
            <person name="Adriaenssens E.M."/>
            <person name="Foster-Nyarko E."/>
            <person name="Jarju S."/>
            <person name="Secka A."/>
            <person name="Antonio M."/>
            <person name="Oren A."/>
            <person name="Chaudhuri R.R."/>
            <person name="La Ragione R."/>
            <person name="Hildebrand F."/>
            <person name="Pallen M.J."/>
        </authorList>
    </citation>
    <scope>NUCLEOTIDE SEQUENCE</scope>
    <source>
        <strain evidence="3">CHK178-16964</strain>
    </source>
</reference>
<name>A0A9D2HKP6_9FIRM</name>
<dbReference type="Proteomes" id="UP000823900">
    <property type="component" value="Unassembled WGS sequence"/>
</dbReference>
<evidence type="ECO:0000313" key="4">
    <source>
        <dbReference type="Proteomes" id="UP000823900"/>
    </source>
</evidence>
<protein>
    <submittedName>
        <fullName evidence="3">Uncharacterized protein</fullName>
    </submittedName>
</protein>
<evidence type="ECO:0000256" key="2">
    <source>
        <dbReference type="SAM" id="SignalP"/>
    </source>
</evidence>
<feature type="transmembrane region" description="Helical" evidence="1">
    <location>
        <begin position="241"/>
        <end position="260"/>
    </location>
</feature>
<evidence type="ECO:0000313" key="3">
    <source>
        <dbReference type="EMBL" id="HJA72078.1"/>
    </source>
</evidence>
<keyword evidence="1" id="KW-0472">Membrane</keyword>
<organism evidence="3 4">
    <name type="scientific">Candidatus Lachnoclostridium stercoravium</name>
    <dbReference type="NCBI Taxonomy" id="2838633"/>
    <lineage>
        <taxon>Bacteria</taxon>
        <taxon>Bacillati</taxon>
        <taxon>Bacillota</taxon>
        <taxon>Clostridia</taxon>
        <taxon>Lachnospirales</taxon>
        <taxon>Lachnospiraceae</taxon>
    </lineage>
</organism>
<comment type="caution">
    <text evidence="3">The sequence shown here is derived from an EMBL/GenBank/DDBJ whole genome shotgun (WGS) entry which is preliminary data.</text>
</comment>
<proteinExistence type="predicted"/>
<keyword evidence="1" id="KW-1133">Transmembrane helix</keyword>
<keyword evidence="1" id="KW-0812">Transmembrane</keyword>
<feature type="signal peptide" evidence="2">
    <location>
        <begin position="1"/>
        <end position="32"/>
    </location>
</feature>
<evidence type="ECO:0000256" key="1">
    <source>
        <dbReference type="SAM" id="Phobius"/>
    </source>
</evidence>
<dbReference type="EMBL" id="DWZA01000096">
    <property type="protein sequence ID" value="HJA72078.1"/>
    <property type="molecule type" value="Genomic_DNA"/>
</dbReference>